<feature type="compositionally biased region" description="Pro residues" evidence="1">
    <location>
        <begin position="389"/>
        <end position="398"/>
    </location>
</feature>
<feature type="transmembrane region" description="Helical" evidence="2">
    <location>
        <begin position="128"/>
        <end position="148"/>
    </location>
</feature>
<evidence type="ECO:0000313" key="5">
    <source>
        <dbReference type="Proteomes" id="UP000482960"/>
    </source>
</evidence>
<accession>A0A6V8LDA0</accession>
<gene>
    <name evidence="4" type="ORF">Prum_088450</name>
</gene>
<dbReference type="EMBL" id="BLPG01000001">
    <property type="protein sequence ID" value="GFJ95203.1"/>
    <property type="molecule type" value="Genomic_DNA"/>
</dbReference>
<comment type="caution">
    <text evidence="4">The sequence shown here is derived from an EMBL/GenBank/DDBJ whole genome shotgun (WGS) entry which is preliminary data.</text>
</comment>
<evidence type="ECO:0000256" key="3">
    <source>
        <dbReference type="SAM" id="SignalP"/>
    </source>
</evidence>
<feature type="region of interest" description="Disordered" evidence="1">
    <location>
        <begin position="378"/>
        <end position="398"/>
    </location>
</feature>
<keyword evidence="3" id="KW-0732">Signal</keyword>
<sequence>MSMPLALLLKSSLGALRAAGGALTPWLDIVAFESTIVERARGAFLVHWFGSRLPFQGLSLRAHITNLAELDARFLAVQGSVAQSPGGPNLTEPLLGFAGTLASLLLSPVGAIIGAALLLKAGGFGLGVLWKALVLVAIPGLLIFGLAVAPGGTAILFGGGLAAAGVGFSLMSALGDRRDVRSVFDLFGALARLMNATVSLLGQFTGARSAVRNPLLRRVLDLADRLAALLAQGLGAVSTMVTRLTPILEPMALTLVRLGDLAGGTTAALRIVLGGLGERVDELRSGRLSIAAVLVGAMAVAGRQVRQIRDALLAQFDVLVEAFSGAGTALVASLGDWVAKLGAKLLDLFTTNPTGRVITAFKNQLDVVSAVLEAAEVAKKEEEKRNPKPKPPPGPNPLAPLLAVLPKLPPIPPFPDLPTLPDTAKLSRDLGGAAVPALDLAAIERAAAGLTIAPVELSADARAAAARAGRLPSIFAAERRALAERFGPPADALARNRERLAGFRTALSAVVGRVLPPELRVTAAPQLAAVLAAADELVYGLPAPAAGVAGDVVPDRLPVLDLPDNNRLRPVVKTLRLRMPGAPVGVVRRFEALLTERLQRQSYVADGA</sequence>
<name>A0A6V8LDA0_9ACTN</name>
<dbReference type="RefSeq" id="WP_173082696.1">
    <property type="nucleotide sequence ID" value="NZ_BAABJB010000012.1"/>
</dbReference>
<keyword evidence="5" id="KW-1185">Reference proteome</keyword>
<reference evidence="4 5" key="1">
    <citation type="submission" date="2020-03" db="EMBL/GenBank/DDBJ databases">
        <title>Whole genome shotgun sequence of Phytohabitans rumicis NBRC 108638.</title>
        <authorList>
            <person name="Komaki H."/>
            <person name="Tamura T."/>
        </authorList>
    </citation>
    <scope>NUCLEOTIDE SEQUENCE [LARGE SCALE GENOMIC DNA]</scope>
    <source>
        <strain evidence="4 5">NBRC 108638</strain>
    </source>
</reference>
<feature type="transmembrane region" description="Helical" evidence="2">
    <location>
        <begin position="154"/>
        <end position="174"/>
    </location>
</feature>
<protein>
    <submittedName>
        <fullName evidence="4">Uncharacterized protein</fullName>
    </submittedName>
</protein>
<keyword evidence="2" id="KW-0812">Transmembrane</keyword>
<feature type="signal peptide" evidence="3">
    <location>
        <begin position="1"/>
        <end position="17"/>
    </location>
</feature>
<proteinExistence type="predicted"/>
<feature type="chain" id="PRO_5039138203" evidence="3">
    <location>
        <begin position="18"/>
        <end position="608"/>
    </location>
</feature>
<dbReference type="AlphaFoldDB" id="A0A6V8LDA0"/>
<evidence type="ECO:0000313" key="4">
    <source>
        <dbReference type="EMBL" id="GFJ95203.1"/>
    </source>
</evidence>
<organism evidence="4 5">
    <name type="scientific">Phytohabitans rumicis</name>
    <dbReference type="NCBI Taxonomy" id="1076125"/>
    <lineage>
        <taxon>Bacteria</taxon>
        <taxon>Bacillati</taxon>
        <taxon>Actinomycetota</taxon>
        <taxon>Actinomycetes</taxon>
        <taxon>Micromonosporales</taxon>
        <taxon>Micromonosporaceae</taxon>
    </lineage>
</organism>
<keyword evidence="2" id="KW-0472">Membrane</keyword>
<evidence type="ECO:0000256" key="2">
    <source>
        <dbReference type="SAM" id="Phobius"/>
    </source>
</evidence>
<dbReference type="Proteomes" id="UP000482960">
    <property type="component" value="Unassembled WGS sequence"/>
</dbReference>
<evidence type="ECO:0000256" key="1">
    <source>
        <dbReference type="SAM" id="MobiDB-lite"/>
    </source>
</evidence>
<feature type="transmembrane region" description="Helical" evidence="2">
    <location>
        <begin position="186"/>
        <end position="206"/>
    </location>
</feature>
<keyword evidence="2" id="KW-1133">Transmembrane helix</keyword>
<reference evidence="4 5" key="2">
    <citation type="submission" date="2020-03" db="EMBL/GenBank/DDBJ databases">
        <authorList>
            <person name="Ichikawa N."/>
            <person name="Kimura A."/>
            <person name="Kitahashi Y."/>
            <person name="Uohara A."/>
        </authorList>
    </citation>
    <scope>NUCLEOTIDE SEQUENCE [LARGE SCALE GENOMIC DNA]</scope>
    <source>
        <strain evidence="4 5">NBRC 108638</strain>
    </source>
</reference>
<feature type="transmembrane region" description="Helical" evidence="2">
    <location>
        <begin position="94"/>
        <end position="119"/>
    </location>
</feature>